<sequence length="159" mass="18974">MAIYIDTELWIFAQKIPDPSKFEDKSEFDKAFTFHEQASEFLRQKIKESAIYMTNHQLCEIFHALAFRGMKLPRDFVSKYCNQLLTSQFMHWYQVLEFHIKQAIVCSVKSGIHIWDYVCVLPLYKDVEIIYSCDEHFKHETFQSLGPKVENPLKEWIIL</sequence>
<dbReference type="AlphaFoldDB" id="A0A0F9Q1R0"/>
<dbReference type="EMBL" id="LAZR01001867">
    <property type="protein sequence ID" value="KKN37835.1"/>
    <property type="molecule type" value="Genomic_DNA"/>
</dbReference>
<dbReference type="Gene3D" id="3.40.50.1010">
    <property type="entry name" value="5'-nuclease"/>
    <property type="match status" value="1"/>
</dbReference>
<accession>A0A0F9Q1R0</accession>
<comment type="caution">
    <text evidence="1">The sequence shown here is derived from an EMBL/GenBank/DDBJ whole genome shotgun (WGS) entry which is preliminary data.</text>
</comment>
<evidence type="ECO:0000313" key="1">
    <source>
        <dbReference type="EMBL" id="KKN37835.1"/>
    </source>
</evidence>
<dbReference type="InterPro" id="IPR029060">
    <property type="entry name" value="PIN-like_dom_sf"/>
</dbReference>
<evidence type="ECO:0008006" key="2">
    <source>
        <dbReference type="Google" id="ProtNLM"/>
    </source>
</evidence>
<protein>
    <recommendedName>
        <fullName evidence="2">PIN domain-containing protein</fullName>
    </recommendedName>
</protein>
<gene>
    <name evidence="1" type="ORF">LCGC14_0759440</name>
</gene>
<name>A0A0F9Q1R0_9ZZZZ</name>
<organism evidence="1">
    <name type="scientific">marine sediment metagenome</name>
    <dbReference type="NCBI Taxonomy" id="412755"/>
    <lineage>
        <taxon>unclassified sequences</taxon>
        <taxon>metagenomes</taxon>
        <taxon>ecological metagenomes</taxon>
    </lineage>
</organism>
<proteinExistence type="predicted"/>
<reference evidence="1" key="1">
    <citation type="journal article" date="2015" name="Nature">
        <title>Complex archaea that bridge the gap between prokaryotes and eukaryotes.</title>
        <authorList>
            <person name="Spang A."/>
            <person name="Saw J.H."/>
            <person name="Jorgensen S.L."/>
            <person name="Zaremba-Niedzwiedzka K."/>
            <person name="Martijn J."/>
            <person name="Lind A.E."/>
            <person name="van Eijk R."/>
            <person name="Schleper C."/>
            <person name="Guy L."/>
            <person name="Ettema T.J."/>
        </authorList>
    </citation>
    <scope>NUCLEOTIDE SEQUENCE</scope>
</reference>
<dbReference type="SUPFAM" id="SSF88723">
    <property type="entry name" value="PIN domain-like"/>
    <property type="match status" value="1"/>
</dbReference>